<accession>A0A5E4YQY1</accession>
<proteinExistence type="predicted"/>
<dbReference type="OrthoDB" id="8966248at2"/>
<evidence type="ECO:0000313" key="1">
    <source>
        <dbReference type="EMBL" id="VVE50323.1"/>
    </source>
</evidence>
<sequence length="79" mass="9127">MAEHTLYDVNGYLFWVTAIQLPNGKWEGYAFFERKAHHANAEVPGVRYRLLSEFDTWDEAVAAVQAHAEELARNDEVNF</sequence>
<reference evidence="1 2" key="1">
    <citation type="submission" date="2019-08" db="EMBL/GenBank/DDBJ databases">
        <authorList>
            <person name="Peeters C."/>
        </authorList>
    </citation>
    <scope>NUCLEOTIDE SEQUENCE [LARGE SCALE GENOMIC DNA]</scope>
    <source>
        <strain evidence="1 2">LMG 30175</strain>
    </source>
</reference>
<organism evidence="1 2">
    <name type="scientific">Pandoraea terrae</name>
    <dbReference type="NCBI Taxonomy" id="1537710"/>
    <lineage>
        <taxon>Bacteria</taxon>
        <taxon>Pseudomonadati</taxon>
        <taxon>Pseudomonadota</taxon>
        <taxon>Betaproteobacteria</taxon>
        <taxon>Burkholderiales</taxon>
        <taxon>Burkholderiaceae</taxon>
        <taxon>Pandoraea</taxon>
    </lineage>
</organism>
<dbReference type="RefSeq" id="WP_150699323.1">
    <property type="nucleotide sequence ID" value="NZ_CABPRZ010000025.1"/>
</dbReference>
<evidence type="ECO:0000313" key="2">
    <source>
        <dbReference type="Proteomes" id="UP000414233"/>
    </source>
</evidence>
<dbReference type="AlphaFoldDB" id="A0A5E4YQY1"/>
<name>A0A5E4YQY1_9BURK</name>
<protein>
    <submittedName>
        <fullName evidence="1">Uncharacterized protein</fullName>
    </submittedName>
</protein>
<dbReference type="EMBL" id="CABPRZ010000025">
    <property type="protein sequence ID" value="VVE50323.1"/>
    <property type="molecule type" value="Genomic_DNA"/>
</dbReference>
<keyword evidence="2" id="KW-1185">Reference proteome</keyword>
<gene>
    <name evidence="1" type="ORF">PTE30175_04548</name>
</gene>
<dbReference type="Proteomes" id="UP000414233">
    <property type="component" value="Unassembled WGS sequence"/>
</dbReference>